<keyword evidence="2" id="KW-0969">Cilium</keyword>
<name>A0A7G8BNL9_9BACT</name>
<gene>
    <name evidence="2" type="ORF">H7849_09680</name>
</gene>
<dbReference type="InterPro" id="IPR001029">
    <property type="entry name" value="Flagellin_N"/>
</dbReference>
<dbReference type="Gene3D" id="1.20.1330.10">
    <property type="entry name" value="f41 fragment of flagellin, N-terminal domain"/>
    <property type="match status" value="1"/>
</dbReference>
<evidence type="ECO:0000259" key="1">
    <source>
        <dbReference type="Pfam" id="PF00669"/>
    </source>
</evidence>
<organism evidence="2 3">
    <name type="scientific">Alloacidobacterium dinghuense</name>
    <dbReference type="NCBI Taxonomy" id="2763107"/>
    <lineage>
        <taxon>Bacteria</taxon>
        <taxon>Pseudomonadati</taxon>
        <taxon>Acidobacteriota</taxon>
        <taxon>Terriglobia</taxon>
        <taxon>Terriglobales</taxon>
        <taxon>Acidobacteriaceae</taxon>
        <taxon>Alloacidobacterium</taxon>
    </lineage>
</organism>
<dbReference type="Pfam" id="PF00669">
    <property type="entry name" value="Flagellin_N"/>
    <property type="match status" value="1"/>
</dbReference>
<reference evidence="2 3" key="1">
    <citation type="submission" date="2020-08" db="EMBL/GenBank/DDBJ databases">
        <title>Edaphobacter telluris sp. nov. and Acidobacterium dinghuensis sp. nov., two acidobacteria isolated from forest soil.</title>
        <authorList>
            <person name="Fu J."/>
            <person name="Qiu L."/>
        </authorList>
    </citation>
    <scope>NUCLEOTIDE SEQUENCE [LARGE SCALE GENOMIC DNA]</scope>
    <source>
        <strain evidence="2">4Y35</strain>
    </source>
</reference>
<dbReference type="SUPFAM" id="SSF64518">
    <property type="entry name" value="Phase 1 flagellin"/>
    <property type="match status" value="1"/>
</dbReference>
<dbReference type="RefSeq" id="WP_186746052.1">
    <property type="nucleotide sequence ID" value="NZ_CP060394.1"/>
</dbReference>
<keyword evidence="2" id="KW-0282">Flagellum</keyword>
<feature type="domain" description="Flagellin N-terminal" evidence="1">
    <location>
        <begin position="10"/>
        <end position="138"/>
    </location>
</feature>
<evidence type="ECO:0000313" key="2">
    <source>
        <dbReference type="EMBL" id="QNI34139.1"/>
    </source>
</evidence>
<dbReference type="AlphaFoldDB" id="A0A7G8BNL9"/>
<dbReference type="InterPro" id="IPR001492">
    <property type="entry name" value="Flagellin"/>
</dbReference>
<sequence>MRFDPFYLNSAVASLDQTSALEQHLTSEISSGSRVNSLSDDPVAAGENVLLSSQLNLDDSFSQTESSTVGMLQVTDSTLGSVISQLTKALSLATEGNNGTLNASDLQSISTELSGIRDEVLSLANTTYMNQYLFSGSQGSTTPYTLNSAVTPSTVTYNGDAVTSYVTTPNGQKIQTNLPGSQIFSDPTNNVLQTLNNLVADFSTGTASAGSIADTTSLNSALNYVSQQRVVMDNSITQLQAAQTYTQAQGTQITSAQTNLMQADVAQVSTQLSTAETQQAALTQVVNILEKNNGGLFSLL</sequence>
<dbReference type="PANTHER" id="PTHR42792:SF1">
    <property type="entry name" value="FLAGELLAR HOOK-ASSOCIATED PROTEIN 3"/>
    <property type="match status" value="1"/>
</dbReference>
<accession>A0A7G8BNL9</accession>
<proteinExistence type="predicted"/>
<dbReference type="GO" id="GO:0009288">
    <property type="term" value="C:bacterial-type flagellum"/>
    <property type="evidence" value="ECO:0007669"/>
    <property type="project" value="InterPro"/>
</dbReference>
<dbReference type="KEGG" id="adin:H7849_09680"/>
<evidence type="ECO:0000313" key="3">
    <source>
        <dbReference type="Proteomes" id="UP000515312"/>
    </source>
</evidence>
<keyword evidence="3" id="KW-1185">Reference proteome</keyword>
<dbReference type="GO" id="GO:0005198">
    <property type="term" value="F:structural molecule activity"/>
    <property type="evidence" value="ECO:0007669"/>
    <property type="project" value="InterPro"/>
</dbReference>
<protein>
    <submittedName>
        <fullName evidence="2">Flagellar hook-associated protein 3</fullName>
    </submittedName>
</protein>
<dbReference type="EMBL" id="CP060394">
    <property type="protein sequence ID" value="QNI34139.1"/>
    <property type="molecule type" value="Genomic_DNA"/>
</dbReference>
<keyword evidence="2" id="KW-0966">Cell projection</keyword>
<dbReference type="PANTHER" id="PTHR42792">
    <property type="entry name" value="FLAGELLIN"/>
    <property type="match status" value="1"/>
</dbReference>
<dbReference type="Proteomes" id="UP000515312">
    <property type="component" value="Chromosome"/>
</dbReference>